<evidence type="ECO:0000313" key="1">
    <source>
        <dbReference type="EMBL" id="MBB5707845.1"/>
    </source>
</evidence>
<accession>A0A7W9B7V2</accession>
<sequence>MIAPPQVQAQSLARAIRTDIGFSLFSRCAAHRTPGAPDRSSA</sequence>
<reference evidence="1 2" key="1">
    <citation type="submission" date="2020-08" db="EMBL/GenBank/DDBJ databases">
        <title>Genomic Encyclopedia of Type Strains, Phase IV (KMG-IV): sequencing the most valuable type-strain genomes for metagenomic binning, comparative biology and taxonomic classification.</title>
        <authorList>
            <person name="Goeker M."/>
        </authorList>
    </citation>
    <scope>NUCLEOTIDE SEQUENCE [LARGE SCALE GENOMIC DNA]</scope>
    <source>
        <strain evidence="1 2">DSM 27163</strain>
    </source>
</reference>
<dbReference type="EMBL" id="JACIJH010000012">
    <property type="protein sequence ID" value="MBB5707845.1"/>
    <property type="molecule type" value="Genomic_DNA"/>
</dbReference>
<protein>
    <submittedName>
        <fullName evidence="1">Uncharacterized protein</fullName>
    </submittedName>
</protein>
<keyword evidence="2" id="KW-1185">Reference proteome</keyword>
<evidence type="ECO:0000313" key="2">
    <source>
        <dbReference type="Proteomes" id="UP000537161"/>
    </source>
</evidence>
<comment type="caution">
    <text evidence="1">The sequence shown here is derived from an EMBL/GenBank/DDBJ whole genome shotgun (WGS) entry which is preliminary data.</text>
</comment>
<dbReference type="AlphaFoldDB" id="A0A7W9B7V2"/>
<organism evidence="1 2">
    <name type="scientific">Sphingopyxis panaciterrulae</name>
    <dbReference type="NCBI Taxonomy" id="462372"/>
    <lineage>
        <taxon>Bacteria</taxon>
        <taxon>Pseudomonadati</taxon>
        <taxon>Pseudomonadota</taxon>
        <taxon>Alphaproteobacteria</taxon>
        <taxon>Sphingomonadales</taxon>
        <taxon>Sphingomonadaceae</taxon>
        <taxon>Sphingopyxis</taxon>
    </lineage>
</organism>
<gene>
    <name evidence="1" type="ORF">FHR21_003213</name>
</gene>
<dbReference type="Proteomes" id="UP000537161">
    <property type="component" value="Unassembled WGS sequence"/>
</dbReference>
<proteinExistence type="predicted"/>
<name>A0A7W9B7V2_9SPHN</name>